<dbReference type="SUPFAM" id="SSF53850">
    <property type="entry name" value="Periplasmic binding protein-like II"/>
    <property type="match status" value="1"/>
</dbReference>
<dbReference type="EMBL" id="JACCKB010000026">
    <property type="protein sequence ID" value="NYZ67497.1"/>
    <property type="molecule type" value="Genomic_DNA"/>
</dbReference>
<organism evidence="2 3">
    <name type="scientific">Spartinivicinus marinus</name>
    <dbReference type="NCBI Taxonomy" id="2994442"/>
    <lineage>
        <taxon>Bacteria</taxon>
        <taxon>Pseudomonadati</taxon>
        <taxon>Pseudomonadota</taxon>
        <taxon>Gammaproteobacteria</taxon>
        <taxon>Oceanospirillales</taxon>
        <taxon>Zooshikellaceae</taxon>
        <taxon>Spartinivicinus</taxon>
    </lineage>
</organism>
<dbReference type="InterPro" id="IPR001638">
    <property type="entry name" value="Solute-binding_3/MltF_N"/>
</dbReference>
<sequence>MRWKALFIGILSLQLGLLNSVGFAGANTLLVVTEDFPPFQFPTPEGEVSGMATEVVREVLDQAGIKAEIRLYPWARAYKLALKETNVLIYSIARTRDREHHFKWIGTITPYSVYLWKLASRDDIQLKTLEDAKQFIIGGVTNDVKQDYLVNHGFDVGEQVMLTNSDTLNLKKLTKGRIDLTPFDEVAFAHTARQLGFKMENYKRAFYIEELSSELYMAMSILTPDDLVYNLRRALDKVKDSGRYDKIKEKYLK</sequence>
<dbReference type="RefSeq" id="WP_180569519.1">
    <property type="nucleotide sequence ID" value="NZ_JACCKB010000026.1"/>
</dbReference>
<protein>
    <submittedName>
        <fullName evidence="2">Transporter substrate-binding domain-containing protein</fullName>
    </submittedName>
</protein>
<name>A0A853IDA8_9GAMM</name>
<evidence type="ECO:0000259" key="1">
    <source>
        <dbReference type="SMART" id="SM00062"/>
    </source>
</evidence>
<evidence type="ECO:0000313" key="3">
    <source>
        <dbReference type="Proteomes" id="UP000569732"/>
    </source>
</evidence>
<dbReference type="AlphaFoldDB" id="A0A853IDA8"/>
<dbReference type="PANTHER" id="PTHR38834">
    <property type="entry name" value="PERIPLASMIC SUBSTRATE BINDING PROTEIN FAMILY 3"/>
    <property type="match status" value="1"/>
</dbReference>
<dbReference type="PANTHER" id="PTHR38834:SF3">
    <property type="entry name" value="SOLUTE-BINDING PROTEIN FAMILY 3_N-TERMINAL DOMAIN-CONTAINING PROTEIN"/>
    <property type="match status" value="1"/>
</dbReference>
<dbReference type="Gene3D" id="3.40.190.10">
    <property type="entry name" value="Periplasmic binding protein-like II"/>
    <property type="match status" value="2"/>
</dbReference>
<reference evidence="2 3" key="1">
    <citation type="submission" date="2020-07" db="EMBL/GenBank/DDBJ databases">
        <title>Endozoicomonas sp. nov., isolated from sediment.</title>
        <authorList>
            <person name="Gu T."/>
        </authorList>
    </citation>
    <scope>NUCLEOTIDE SEQUENCE [LARGE SCALE GENOMIC DNA]</scope>
    <source>
        <strain evidence="2 3">SM1973</strain>
    </source>
</reference>
<keyword evidence="3" id="KW-1185">Reference proteome</keyword>
<evidence type="ECO:0000313" key="2">
    <source>
        <dbReference type="EMBL" id="NYZ67497.1"/>
    </source>
</evidence>
<dbReference type="SMART" id="SM00062">
    <property type="entry name" value="PBPb"/>
    <property type="match status" value="1"/>
</dbReference>
<accession>A0A853IDA8</accession>
<comment type="caution">
    <text evidence="2">The sequence shown here is derived from an EMBL/GenBank/DDBJ whole genome shotgun (WGS) entry which is preliminary data.</text>
</comment>
<dbReference type="Proteomes" id="UP000569732">
    <property type="component" value="Unassembled WGS sequence"/>
</dbReference>
<feature type="domain" description="Solute-binding protein family 3/N-terminal" evidence="1">
    <location>
        <begin position="28"/>
        <end position="253"/>
    </location>
</feature>
<gene>
    <name evidence="2" type="ORF">H0A36_15880</name>
</gene>
<dbReference type="Pfam" id="PF00497">
    <property type="entry name" value="SBP_bac_3"/>
    <property type="match status" value="1"/>
</dbReference>
<proteinExistence type="predicted"/>